<protein>
    <submittedName>
        <fullName evidence="1">Uncharacterized protein</fullName>
    </submittedName>
</protein>
<name>A0A8A1LQQ1_AJEC8</name>
<gene>
    <name evidence="1" type="ORF">I7I53_03631</name>
</gene>
<organism evidence="1 2">
    <name type="scientific">Ajellomyces capsulatus (strain H88)</name>
    <name type="common">Darling's disease fungus</name>
    <name type="synonym">Histoplasma capsulatum</name>
    <dbReference type="NCBI Taxonomy" id="544711"/>
    <lineage>
        <taxon>Eukaryota</taxon>
        <taxon>Fungi</taxon>
        <taxon>Dikarya</taxon>
        <taxon>Ascomycota</taxon>
        <taxon>Pezizomycotina</taxon>
        <taxon>Eurotiomycetes</taxon>
        <taxon>Eurotiomycetidae</taxon>
        <taxon>Onygenales</taxon>
        <taxon>Ajellomycetaceae</taxon>
        <taxon>Histoplasma</taxon>
    </lineage>
</organism>
<dbReference type="AlphaFoldDB" id="A0A8A1LQQ1"/>
<dbReference type="Proteomes" id="UP000663419">
    <property type="component" value="Chromosome 4"/>
</dbReference>
<dbReference type="EMBL" id="CP069105">
    <property type="protein sequence ID" value="QSS55680.1"/>
    <property type="molecule type" value="Genomic_DNA"/>
</dbReference>
<dbReference type="VEuPathDB" id="FungiDB:I7I53_03631"/>
<evidence type="ECO:0000313" key="1">
    <source>
        <dbReference type="EMBL" id="QSS55680.1"/>
    </source>
</evidence>
<sequence length="76" mass="8207">MVLTSNARPWSGCYYLLPPTIPSGSITIELLLIRVTGAGGHEQIGPENLFSSRFVLYITSGNPLSTVFSIVHTLTT</sequence>
<evidence type="ECO:0000313" key="2">
    <source>
        <dbReference type="Proteomes" id="UP000663419"/>
    </source>
</evidence>
<proteinExistence type="predicted"/>
<accession>A0A8A1LQQ1</accession>
<reference evidence="1" key="1">
    <citation type="submission" date="2021-01" db="EMBL/GenBank/DDBJ databases">
        <title>Chromosome-level genome assembly of a human fungal pathogen reveals clustering of transcriptionally co-regulated genes.</title>
        <authorList>
            <person name="Voorhies M."/>
            <person name="Cohen S."/>
            <person name="Shea T.P."/>
            <person name="Petrus S."/>
            <person name="Munoz J.F."/>
            <person name="Poplawski S."/>
            <person name="Goldman W.E."/>
            <person name="Michael T."/>
            <person name="Cuomo C.A."/>
            <person name="Sil A."/>
            <person name="Beyhan S."/>
        </authorList>
    </citation>
    <scope>NUCLEOTIDE SEQUENCE</scope>
    <source>
        <strain evidence="1">H88</strain>
    </source>
</reference>